<evidence type="ECO:0000256" key="1">
    <source>
        <dbReference type="SAM" id="Phobius"/>
    </source>
</evidence>
<dbReference type="EMBL" id="CAJNOC010003091">
    <property type="protein sequence ID" value="CAF0967326.1"/>
    <property type="molecule type" value="Genomic_DNA"/>
</dbReference>
<evidence type="ECO:0000313" key="3">
    <source>
        <dbReference type="Proteomes" id="UP000663879"/>
    </source>
</evidence>
<gene>
    <name evidence="2" type="ORF">OXX778_LOCUS14733</name>
</gene>
<reference evidence="2" key="1">
    <citation type="submission" date="2021-02" db="EMBL/GenBank/DDBJ databases">
        <authorList>
            <person name="Nowell W R."/>
        </authorList>
    </citation>
    <scope>NUCLEOTIDE SEQUENCE</scope>
    <source>
        <strain evidence="2">Ploen Becks lab</strain>
    </source>
</reference>
<feature type="transmembrane region" description="Helical" evidence="1">
    <location>
        <begin position="12"/>
        <end position="45"/>
    </location>
</feature>
<comment type="caution">
    <text evidence="2">The sequence shown here is derived from an EMBL/GenBank/DDBJ whole genome shotgun (WGS) entry which is preliminary data.</text>
</comment>
<evidence type="ECO:0000313" key="2">
    <source>
        <dbReference type="EMBL" id="CAF0967326.1"/>
    </source>
</evidence>
<sequence length="82" mass="9275">MVHILEATDTSFLSSLLFIVVFVLVLLVCFCLIFCICFCCINPCVKKIILYFKNRNLPNSYQAVHNHSITTSQSNSNESQIA</sequence>
<name>A0A814EHB7_9BILA</name>
<keyword evidence="1" id="KW-0812">Transmembrane</keyword>
<keyword evidence="1" id="KW-0472">Membrane</keyword>
<keyword evidence="1" id="KW-1133">Transmembrane helix</keyword>
<proteinExistence type="predicted"/>
<protein>
    <submittedName>
        <fullName evidence="2">Uncharacterized protein</fullName>
    </submittedName>
</protein>
<dbReference type="AlphaFoldDB" id="A0A814EHB7"/>
<dbReference type="Proteomes" id="UP000663879">
    <property type="component" value="Unassembled WGS sequence"/>
</dbReference>
<keyword evidence="3" id="KW-1185">Reference proteome</keyword>
<accession>A0A814EHB7</accession>
<organism evidence="2 3">
    <name type="scientific">Brachionus calyciflorus</name>
    <dbReference type="NCBI Taxonomy" id="104777"/>
    <lineage>
        <taxon>Eukaryota</taxon>
        <taxon>Metazoa</taxon>
        <taxon>Spiralia</taxon>
        <taxon>Gnathifera</taxon>
        <taxon>Rotifera</taxon>
        <taxon>Eurotatoria</taxon>
        <taxon>Monogononta</taxon>
        <taxon>Pseudotrocha</taxon>
        <taxon>Ploima</taxon>
        <taxon>Brachionidae</taxon>
        <taxon>Brachionus</taxon>
    </lineage>
</organism>